<evidence type="ECO:0000313" key="4">
    <source>
        <dbReference type="Proteomes" id="UP001218188"/>
    </source>
</evidence>
<keyword evidence="4" id="KW-1185">Reference proteome</keyword>
<evidence type="ECO:0000256" key="1">
    <source>
        <dbReference type="SAM" id="Coils"/>
    </source>
</evidence>
<dbReference type="AlphaFoldDB" id="A0AAD6T244"/>
<name>A0AAD6T244_9AGAR</name>
<reference evidence="3" key="1">
    <citation type="submission" date="2023-03" db="EMBL/GenBank/DDBJ databases">
        <title>Massive genome expansion in bonnet fungi (Mycena s.s.) driven by repeated elements and novel gene families across ecological guilds.</title>
        <authorList>
            <consortium name="Lawrence Berkeley National Laboratory"/>
            <person name="Harder C.B."/>
            <person name="Miyauchi S."/>
            <person name="Viragh M."/>
            <person name="Kuo A."/>
            <person name="Thoen E."/>
            <person name="Andreopoulos B."/>
            <person name="Lu D."/>
            <person name="Skrede I."/>
            <person name="Drula E."/>
            <person name="Henrissat B."/>
            <person name="Morin E."/>
            <person name="Kohler A."/>
            <person name="Barry K."/>
            <person name="LaButti K."/>
            <person name="Morin E."/>
            <person name="Salamov A."/>
            <person name="Lipzen A."/>
            <person name="Mereny Z."/>
            <person name="Hegedus B."/>
            <person name="Baldrian P."/>
            <person name="Stursova M."/>
            <person name="Weitz H."/>
            <person name="Taylor A."/>
            <person name="Grigoriev I.V."/>
            <person name="Nagy L.G."/>
            <person name="Martin F."/>
            <person name="Kauserud H."/>
        </authorList>
    </citation>
    <scope>NUCLEOTIDE SEQUENCE</scope>
    <source>
        <strain evidence="3">CBHHK200</strain>
    </source>
</reference>
<proteinExistence type="predicted"/>
<gene>
    <name evidence="3" type="ORF">C8F04DRAFT_1393839</name>
    <name evidence="2" type="ORF">C8F04DRAFT_1405345</name>
</gene>
<sequence length="342" mass="36402">MATFTPAFNIDIRALGKSLTTVRAKLLDTLPLIEKVDVYANTQFGAVWAKLRTPDLDNIAQATKETQVDLAGVIKEFLMFNQEANNPDFTNDIMVEVGRQVKVLEAGAAKANQTATVKALSDAVDQIGVDFAKAVAEKDKEINAELQQATAAVASAEEEFEAVLAKLVARSKVDPGAKIQELISMGKELLTQFTGKKSTAALAAPSSGVTRKGPSPATDPVDLKEVEQQLADAKVKLQSARDAKASADAADAARSTAPAARAAIKETKDLLDTVAKEEGKLAGAWNATTKELSGYLGDFKKNQEENIPATQRALSGRIHKVTSSEAALNDFAKSLEDTAYNL</sequence>
<organism evidence="3 4">
    <name type="scientific">Mycena alexandri</name>
    <dbReference type="NCBI Taxonomy" id="1745969"/>
    <lineage>
        <taxon>Eukaryota</taxon>
        <taxon>Fungi</taxon>
        <taxon>Dikarya</taxon>
        <taxon>Basidiomycota</taxon>
        <taxon>Agaricomycotina</taxon>
        <taxon>Agaricomycetes</taxon>
        <taxon>Agaricomycetidae</taxon>
        <taxon>Agaricales</taxon>
        <taxon>Marasmiineae</taxon>
        <taxon>Mycenaceae</taxon>
        <taxon>Mycena</taxon>
    </lineage>
</organism>
<evidence type="ECO:0000313" key="2">
    <source>
        <dbReference type="EMBL" id="KAJ7017990.1"/>
    </source>
</evidence>
<keyword evidence="1" id="KW-0175">Coiled coil</keyword>
<evidence type="ECO:0000313" key="3">
    <source>
        <dbReference type="EMBL" id="KAJ7037045.1"/>
    </source>
</evidence>
<feature type="coiled-coil region" evidence="1">
    <location>
        <begin position="139"/>
        <end position="166"/>
    </location>
</feature>
<dbReference type="Proteomes" id="UP001218188">
    <property type="component" value="Unassembled WGS sequence"/>
</dbReference>
<dbReference type="EMBL" id="JARJCM010000367">
    <property type="protein sequence ID" value="KAJ7017990.1"/>
    <property type="molecule type" value="Genomic_DNA"/>
</dbReference>
<protein>
    <submittedName>
        <fullName evidence="3">Uncharacterized protein</fullName>
    </submittedName>
</protein>
<comment type="caution">
    <text evidence="3">The sequence shown here is derived from an EMBL/GenBank/DDBJ whole genome shotgun (WGS) entry which is preliminary data.</text>
</comment>
<accession>A0AAD6T244</accession>
<dbReference type="EMBL" id="JARJCM010000039">
    <property type="protein sequence ID" value="KAJ7037045.1"/>
    <property type="molecule type" value="Genomic_DNA"/>
</dbReference>